<dbReference type="Gene3D" id="1.10.10.60">
    <property type="entry name" value="Homeodomain-like"/>
    <property type="match status" value="1"/>
</dbReference>
<name>A0ABV1IU54_9FIRM</name>
<accession>A0ABV1IU54</accession>
<keyword evidence="2" id="KW-1185">Reference proteome</keyword>
<organism evidence="1 2">
    <name type="scientific">Anaerostipes amylophilus</name>
    <dbReference type="NCBI Taxonomy" id="2981779"/>
    <lineage>
        <taxon>Bacteria</taxon>
        <taxon>Bacillati</taxon>
        <taxon>Bacillota</taxon>
        <taxon>Clostridia</taxon>
        <taxon>Lachnospirales</taxon>
        <taxon>Lachnospiraceae</taxon>
        <taxon>Anaerostipes</taxon>
    </lineage>
</organism>
<dbReference type="Proteomes" id="UP001482154">
    <property type="component" value="Unassembled WGS sequence"/>
</dbReference>
<proteinExistence type="predicted"/>
<dbReference type="EMBL" id="JBBNIN010000007">
    <property type="protein sequence ID" value="MEQ2710746.1"/>
    <property type="molecule type" value="Genomic_DNA"/>
</dbReference>
<evidence type="ECO:0000313" key="2">
    <source>
        <dbReference type="Proteomes" id="UP001482154"/>
    </source>
</evidence>
<gene>
    <name evidence="1" type="ORF">AAAU51_06120</name>
</gene>
<dbReference type="SUPFAM" id="SSF88659">
    <property type="entry name" value="Sigma3 and sigma4 domains of RNA polymerase sigma factors"/>
    <property type="match status" value="1"/>
</dbReference>
<reference evidence="1 2" key="1">
    <citation type="submission" date="2024-04" db="EMBL/GenBank/DDBJ databases">
        <title>Human intestinal bacterial collection.</title>
        <authorList>
            <person name="Pauvert C."/>
            <person name="Hitch T.C.A."/>
            <person name="Clavel T."/>
        </authorList>
    </citation>
    <scope>NUCLEOTIDE SEQUENCE [LARGE SCALE GENOMIC DNA]</scope>
    <source>
        <strain evidence="1 2">CLA-AA-H249</strain>
    </source>
</reference>
<dbReference type="InterPro" id="IPR013324">
    <property type="entry name" value="RNA_pol_sigma_r3/r4-like"/>
</dbReference>
<protein>
    <submittedName>
        <fullName evidence="1">Uncharacterized protein</fullName>
    </submittedName>
</protein>
<dbReference type="RefSeq" id="WP_329965570.1">
    <property type="nucleotide sequence ID" value="NZ_JBBNIN010000007.1"/>
</dbReference>
<comment type="caution">
    <text evidence="1">The sequence shown here is derived from an EMBL/GenBank/DDBJ whole genome shotgun (WGS) entry which is preliminary data.</text>
</comment>
<evidence type="ECO:0000313" key="1">
    <source>
        <dbReference type="EMBL" id="MEQ2710746.1"/>
    </source>
</evidence>
<sequence>MKEYDSLSDNEKRNMLASVANLYYNAEMTQNQIAERFFTSRSKISRMLKEARQLGIEDIKNTENVICLRKP</sequence>